<gene>
    <name evidence="11" type="ORF">K234311028_07280</name>
</gene>
<evidence type="ECO:0000256" key="6">
    <source>
        <dbReference type="ARBA" id="ARBA00022741"/>
    </source>
</evidence>
<feature type="domain" description="ABC transporter" evidence="10">
    <location>
        <begin position="255"/>
        <end position="498"/>
    </location>
</feature>
<accession>A0ABC8EBD1</accession>
<dbReference type="FunFam" id="3.40.50.300:FF:000127">
    <property type="entry name" value="Ribose import ATP-binding protein RbsA"/>
    <property type="match status" value="1"/>
</dbReference>
<dbReference type="InterPro" id="IPR017871">
    <property type="entry name" value="ABC_transporter-like_CS"/>
</dbReference>
<dbReference type="GO" id="GO:0005886">
    <property type="term" value="C:plasma membrane"/>
    <property type="evidence" value="ECO:0007669"/>
    <property type="project" value="UniProtKB-SubCell"/>
</dbReference>
<proteinExistence type="predicted"/>
<keyword evidence="2" id="KW-0813">Transport</keyword>
<dbReference type="SUPFAM" id="SSF52540">
    <property type="entry name" value="P-loop containing nucleoside triphosphate hydrolases"/>
    <property type="match status" value="2"/>
</dbReference>
<keyword evidence="4" id="KW-0762">Sugar transport</keyword>
<evidence type="ECO:0000259" key="10">
    <source>
        <dbReference type="PROSITE" id="PS50893"/>
    </source>
</evidence>
<keyword evidence="3" id="KW-1003">Cell membrane</keyword>
<protein>
    <submittedName>
        <fullName evidence="11">Monosaccharide-transporting ATPase</fullName>
    </submittedName>
</protein>
<keyword evidence="9" id="KW-0472">Membrane</keyword>
<evidence type="ECO:0000256" key="1">
    <source>
        <dbReference type="ARBA" id="ARBA00004202"/>
    </source>
</evidence>
<dbReference type="CDD" id="cd03216">
    <property type="entry name" value="ABC_Carb_Monos_I"/>
    <property type="match status" value="1"/>
</dbReference>
<dbReference type="InterPro" id="IPR027417">
    <property type="entry name" value="P-loop_NTPase"/>
</dbReference>
<evidence type="ECO:0000313" key="11">
    <source>
        <dbReference type="EMBL" id="BDR80482.1"/>
    </source>
</evidence>
<evidence type="ECO:0000256" key="8">
    <source>
        <dbReference type="ARBA" id="ARBA00022967"/>
    </source>
</evidence>
<dbReference type="InterPro" id="IPR003439">
    <property type="entry name" value="ABC_transporter-like_ATP-bd"/>
</dbReference>
<keyword evidence="5" id="KW-0677">Repeat</keyword>
<dbReference type="GO" id="GO:0005524">
    <property type="term" value="F:ATP binding"/>
    <property type="evidence" value="ECO:0007669"/>
    <property type="project" value="UniProtKB-KW"/>
</dbReference>
<dbReference type="CDD" id="cd03215">
    <property type="entry name" value="ABC_Carb_Monos_II"/>
    <property type="match status" value="1"/>
</dbReference>
<evidence type="ECO:0000313" key="12">
    <source>
        <dbReference type="Proteomes" id="UP001321763"/>
    </source>
</evidence>
<comment type="subcellular location">
    <subcellularLocation>
        <location evidence="1">Cell membrane</location>
        <topology evidence="1">Peripheral membrane protein</topology>
    </subcellularLocation>
</comment>
<evidence type="ECO:0000256" key="9">
    <source>
        <dbReference type="ARBA" id="ARBA00023136"/>
    </source>
</evidence>
<keyword evidence="7" id="KW-0067">ATP-binding</keyword>
<dbReference type="Proteomes" id="UP001321763">
    <property type="component" value="Chromosome"/>
</dbReference>
<dbReference type="RefSeq" id="WP_011099159.1">
    <property type="nucleotide sequence ID" value="NZ_AP026804.1"/>
</dbReference>
<dbReference type="PROSITE" id="PS50893">
    <property type="entry name" value="ABC_TRANSPORTER_2"/>
    <property type="match status" value="2"/>
</dbReference>
<keyword evidence="6" id="KW-0547">Nucleotide-binding</keyword>
<evidence type="ECO:0000256" key="4">
    <source>
        <dbReference type="ARBA" id="ARBA00022597"/>
    </source>
</evidence>
<dbReference type="SMART" id="SM00382">
    <property type="entry name" value="AAA"/>
    <property type="match status" value="2"/>
</dbReference>
<dbReference type="AlphaFoldDB" id="A0ABC8EBD1"/>
<sequence length="501" mass="55880">MESNIVLSMEDITKSFPGVKALKNANLELRKGEVHVLLGENGAGKSTLMKILGGVYTKDSGKIYLEGEETEIVSVNEAKAKGISIIFQELNLIDHLTVAENIFIGNENLKNKKLKIVDYKTMNSKTESILRELDIEVKPNELVKNLSIGQKQMIEIAKSVSFDARIIVMDEPTSSLTDKECEKLFQIVNKLKKQGVAIVYISHKFEEFKYIADRITIMRDGEYVKTVEFKNTSEDELVKLMIGRELGNRFSDEYIKKGEIIFKAENIVTNKINNVSFEVRAGEIVGLYGLMGSGRTETAMAIFGYDKIKSGKLYIENKEVKIKHPKDAVRAGIAYVSEDRRNLGVVVGFSVGENISLSSMDKVSSSGVISEKEEKEVANKFIESLKIKTPSALQKVKNLSGGNQQKVAIAKWLQRNSKIYIFDEPTRGIDIGSKAEIYKLIKDLAKKGHAIILISSEMPEIIGLSDRIVVMSNSCVSGSIENDIQNKKDVEEKIMKYAIGK</sequence>
<keyword evidence="8" id="KW-1278">Translocase</keyword>
<evidence type="ECO:0000256" key="2">
    <source>
        <dbReference type="ARBA" id="ARBA00022448"/>
    </source>
</evidence>
<evidence type="ECO:0000256" key="7">
    <source>
        <dbReference type="ARBA" id="ARBA00022840"/>
    </source>
</evidence>
<dbReference type="PANTHER" id="PTHR43790">
    <property type="entry name" value="CARBOHYDRATE TRANSPORT ATP-BINDING PROTEIN MG119-RELATED"/>
    <property type="match status" value="1"/>
</dbReference>
<dbReference type="InterPro" id="IPR003593">
    <property type="entry name" value="AAA+_ATPase"/>
</dbReference>
<feature type="domain" description="ABC transporter" evidence="10">
    <location>
        <begin position="7"/>
        <end position="245"/>
    </location>
</feature>
<dbReference type="Gene3D" id="3.40.50.300">
    <property type="entry name" value="P-loop containing nucleotide triphosphate hydrolases"/>
    <property type="match status" value="2"/>
</dbReference>
<organism evidence="11 12">
    <name type="scientific">Clostridium tetani</name>
    <dbReference type="NCBI Taxonomy" id="1513"/>
    <lineage>
        <taxon>Bacteria</taxon>
        <taxon>Bacillati</taxon>
        <taxon>Bacillota</taxon>
        <taxon>Clostridia</taxon>
        <taxon>Eubacteriales</taxon>
        <taxon>Clostridiaceae</taxon>
        <taxon>Clostridium</taxon>
    </lineage>
</organism>
<dbReference type="PANTHER" id="PTHR43790:SF3">
    <property type="entry name" value="D-ALLOSE IMPORT ATP-BINDING PROTEIN ALSA-RELATED"/>
    <property type="match status" value="1"/>
</dbReference>
<evidence type="ECO:0000256" key="5">
    <source>
        <dbReference type="ARBA" id="ARBA00022737"/>
    </source>
</evidence>
<dbReference type="Pfam" id="PF00005">
    <property type="entry name" value="ABC_tran"/>
    <property type="match status" value="2"/>
</dbReference>
<reference evidence="11 12" key="1">
    <citation type="submission" date="2022-09" db="EMBL/GenBank/DDBJ databases">
        <title>complete genome sequences of Clostridium tetani str. KHSU-234311-028 isolated from soil.</title>
        <authorList>
            <person name="Sekizuka T."/>
            <person name="Shitada C."/>
            <person name="Takahashi M."/>
            <person name="Kuroda M."/>
        </authorList>
    </citation>
    <scope>NUCLEOTIDE SEQUENCE [LARGE SCALE GENOMIC DNA]</scope>
    <source>
        <strain evidence="11 12">KHSU-234311-028</strain>
    </source>
</reference>
<dbReference type="GeneID" id="24253554"/>
<evidence type="ECO:0000256" key="3">
    <source>
        <dbReference type="ARBA" id="ARBA00022475"/>
    </source>
</evidence>
<dbReference type="InterPro" id="IPR050107">
    <property type="entry name" value="ABC_carbohydrate_import_ATPase"/>
</dbReference>
<dbReference type="EMBL" id="AP026818">
    <property type="protein sequence ID" value="BDR80482.1"/>
    <property type="molecule type" value="Genomic_DNA"/>
</dbReference>
<name>A0ABC8EBD1_CLOTA</name>
<dbReference type="PROSITE" id="PS00211">
    <property type="entry name" value="ABC_TRANSPORTER_1"/>
    <property type="match status" value="1"/>
</dbReference>